<dbReference type="EMBL" id="CP102480">
    <property type="protein sequence ID" value="UUX49809.1"/>
    <property type="molecule type" value="Genomic_DNA"/>
</dbReference>
<dbReference type="Proteomes" id="UP001060336">
    <property type="component" value="Chromosome"/>
</dbReference>
<gene>
    <name evidence="1" type="ORF">NUH88_20745</name>
</gene>
<accession>A0A9J7ATK5</accession>
<protein>
    <submittedName>
        <fullName evidence="1">Phosphoglycerate mutase family protein</fullName>
    </submittedName>
</protein>
<evidence type="ECO:0000313" key="2">
    <source>
        <dbReference type="Proteomes" id="UP001060336"/>
    </source>
</evidence>
<dbReference type="RefSeq" id="WP_257768671.1">
    <property type="nucleotide sequence ID" value="NZ_CP102480.1"/>
</dbReference>
<dbReference type="Pfam" id="PF00300">
    <property type="entry name" value="His_Phos_1"/>
    <property type="match status" value="1"/>
</dbReference>
<keyword evidence="2" id="KW-1185">Reference proteome</keyword>
<dbReference type="KEGG" id="naci:NUH88_20745"/>
<evidence type="ECO:0000313" key="1">
    <source>
        <dbReference type="EMBL" id="UUX49809.1"/>
    </source>
</evidence>
<dbReference type="InterPro" id="IPR013078">
    <property type="entry name" value="His_Pase_superF_clade-1"/>
</dbReference>
<sequence>MRRRRSNALYFLTHANVVIDPEVPITDWGLSELGRARIQTGLKQLWLNDVTSLWSSTERKALDTAEILSEHLGLGVRVLEDLGENDRSATGYLPPEEFERTADRFFAEPDVPVRGWATARKEQARIVAASAAVAELDPAGVPLIVSHGAVGALLLAHRLGQPISRAFDQPRNGGGNWFRIAEGYLRWQSFDGAEPD</sequence>
<name>A0A9J7ATK5_9PROT</name>
<reference evidence="1" key="1">
    <citation type="submission" date="2022-08" db="EMBL/GenBank/DDBJ databases">
        <title>Nisaea acidiphila sp. nov., isolated from a marine algal debris and emended description of the genus Nisaea Urios et al. 2008.</title>
        <authorList>
            <person name="Kwon K."/>
        </authorList>
    </citation>
    <scope>NUCLEOTIDE SEQUENCE</scope>
    <source>
        <strain evidence="1">MEBiC11861</strain>
    </source>
</reference>
<proteinExistence type="predicted"/>
<dbReference type="InterPro" id="IPR029033">
    <property type="entry name" value="His_PPase_superfam"/>
</dbReference>
<organism evidence="1 2">
    <name type="scientific">Nisaea acidiphila</name>
    <dbReference type="NCBI Taxonomy" id="1862145"/>
    <lineage>
        <taxon>Bacteria</taxon>
        <taxon>Pseudomonadati</taxon>
        <taxon>Pseudomonadota</taxon>
        <taxon>Alphaproteobacteria</taxon>
        <taxon>Rhodospirillales</taxon>
        <taxon>Thalassobaculaceae</taxon>
        <taxon>Nisaea</taxon>
    </lineage>
</organism>
<dbReference type="Gene3D" id="3.40.50.1240">
    <property type="entry name" value="Phosphoglycerate mutase-like"/>
    <property type="match status" value="1"/>
</dbReference>
<dbReference type="SUPFAM" id="SSF53254">
    <property type="entry name" value="Phosphoglycerate mutase-like"/>
    <property type="match status" value="1"/>
</dbReference>
<dbReference type="AlphaFoldDB" id="A0A9J7ATK5"/>